<dbReference type="InterPro" id="IPR034138">
    <property type="entry name" value="NOP8_RRM"/>
</dbReference>
<keyword evidence="9" id="KW-1185">Reference proteome</keyword>
<dbReference type="PROSITE" id="PS50102">
    <property type="entry name" value="RRM"/>
    <property type="match status" value="1"/>
</dbReference>
<proteinExistence type="predicted"/>
<gene>
    <name evidence="8" type="ORF">FWILDA_LOCUS7809</name>
</gene>
<feature type="domain" description="RRM" evidence="7">
    <location>
        <begin position="7"/>
        <end position="85"/>
    </location>
</feature>
<comment type="subcellular location">
    <subcellularLocation>
        <location evidence="1">Nucleus</location>
        <location evidence="1">Nucleolus</location>
    </subcellularLocation>
</comment>
<dbReference type="InterPro" id="IPR000504">
    <property type="entry name" value="RRM_dom"/>
</dbReference>
<dbReference type="GO" id="GO:0005730">
    <property type="term" value="C:nucleolus"/>
    <property type="evidence" value="ECO:0007669"/>
    <property type="project" value="UniProtKB-SubCell"/>
</dbReference>
<dbReference type="OrthoDB" id="21643at2759"/>
<feature type="compositionally biased region" description="Basic residues" evidence="6">
    <location>
        <begin position="617"/>
        <end position="634"/>
    </location>
</feature>
<dbReference type="Gene3D" id="3.30.70.330">
    <property type="match status" value="1"/>
</dbReference>
<evidence type="ECO:0000313" key="9">
    <source>
        <dbReference type="Proteomes" id="UP001153678"/>
    </source>
</evidence>
<protein>
    <submittedName>
        <fullName evidence="8">3831_t:CDS:1</fullName>
    </submittedName>
</protein>
<keyword evidence="2 4" id="KW-0694">RNA-binding</keyword>
<dbReference type="SMART" id="SM00360">
    <property type="entry name" value="RRM"/>
    <property type="match status" value="1"/>
</dbReference>
<dbReference type="EMBL" id="CAMKVN010001572">
    <property type="protein sequence ID" value="CAI2176888.1"/>
    <property type="molecule type" value="Genomic_DNA"/>
</dbReference>
<name>A0A9W4SPQ2_9GLOM</name>
<feature type="region of interest" description="Disordered" evidence="6">
    <location>
        <begin position="614"/>
        <end position="634"/>
    </location>
</feature>
<dbReference type="PANTHER" id="PTHR48029:SF1">
    <property type="entry name" value="NUCLEOLAR PROTEIN 8"/>
    <property type="match status" value="1"/>
</dbReference>
<evidence type="ECO:0000256" key="4">
    <source>
        <dbReference type="PROSITE-ProRule" id="PRU00176"/>
    </source>
</evidence>
<keyword evidence="3" id="KW-0539">Nucleus</keyword>
<evidence type="ECO:0000313" key="8">
    <source>
        <dbReference type="EMBL" id="CAI2176888.1"/>
    </source>
</evidence>
<sequence>MPFGLINLIRFGGLSKDIIEKDLEVRFSLFGVVTSVDIIRQSTGDCRGFAYITLKTTDNDWKKCVSLFNGAKWKGMTLKVQDAKLDYKQRLKEEWAFQKALEEKAKVTLPRKKRGRSRSFELAEDMSLITDSGVDIRKYGRVASVMRLKKDDRTRVTIDPSHYKDNLLKFSDKDMGIKPKSLVQLPYFYEEYETIEDKQQPFRYLNNEMKLGENKTQVDSYGKLDNESKSNFASFFPKVDITITNPAPMGIQGIQTQLPPSIIDDFKKLKLEKKKNEKNLSKPDNLSKQEQSNLIRLEALRQRAEEKRVEKEKITQALRAEAASNVIEQVFDDDEQANAESHTMNLFDSDESDKDPVGSTSIEINPIFEGSLGREYLNLQRKFRGDKRFKLTEDFVSDDDDDQRNVNNNLSTSEIDDETAKSLEEERGNQFDILKEIFGDNMKPEKLKKKGTQWKEIVHFDPDVSEAKSLEVQRQEINDLPKYTPSLSKPLPKVSKDVKIEINSDLKGIFAPRTSNVVHSFSLFDDDGNKSETDDMQMHGHEYINENGATLFPTITDRISDQKTQNSSGPLFFFHFGDNELSKRSHFREMKIFMRMSPAEKIISHWQETSRDLTKEYKRKHKSVSRKLSKMKRK</sequence>
<evidence type="ECO:0000256" key="1">
    <source>
        <dbReference type="ARBA" id="ARBA00004604"/>
    </source>
</evidence>
<dbReference type="Pfam" id="PF00076">
    <property type="entry name" value="RRM_1"/>
    <property type="match status" value="1"/>
</dbReference>
<comment type="caution">
    <text evidence="8">The sequence shown here is derived from an EMBL/GenBank/DDBJ whole genome shotgun (WGS) entry which is preliminary data.</text>
</comment>
<organism evidence="8 9">
    <name type="scientific">Funneliformis geosporum</name>
    <dbReference type="NCBI Taxonomy" id="1117311"/>
    <lineage>
        <taxon>Eukaryota</taxon>
        <taxon>Fungi</taxon>
        <taxon>Fungi incertae sedis</taxon>
        <taxon>Mucoromycota</taxon>
        <taxon>Glomeromycotina</taxon>
        <taxon>Glomeromycetes</taxon>
        <taxon>Glomerales</taxon>
        <taxon>Glomeraceae</taxon>
        <taxon>Funneliformis</taxon>
    </lineage>
</organism>
<evidence type="ECO:0000256" key="2">
    <source>
        <dbReference type="ARBA" id="ARBA00022884"/>
    </source>
</evidence>
<dbReference type="CDD" id="cd12226">
    <property type="entry name" value="RRM_NOL8"/>
    <property type="match status" value="1"/>
</dbReference>
<keyword evidence="5" id="KW-0175">Coiled coil</keyword>
<feature type="coiled-coil region" evidence="5">
    <location>
        <begin position="287"/>
        <end position="321"/>
    </location>
</feature>
<dbReference type="InterPro" id="IPR035979">
    <property type="entry name" value="RBD_domain_sf"/>
</dbReference>
<evidence type="ECO:0000256" key="5">
    <source>
        <dbReference type="SAM" id="Coils"/>
    </source>
</evidence>
<accession>A0A9W4SPQ2</accession>
<evidence type="ECO:0000256" key="6">
    <source>
        <dbReference type="SAM" id="MobiDB-lite"/>
    </source>
</evidence>
<reference evidence="8" key="1">
    <citation type="submission" date="2022-08" db="EMBL/GenBank/DDBJ databases">
        <authorList>
            <person name="Kallberg Y."/>
            <person name="Tangrot J."/>
            <person name="Rosling A."/>
        </authorList>
    </citation>
    <scope>NUCLEOTIDE SEQUENCE</scope>
    <source>
        <strain evidence="8">Wild A</strain>
    </source>
</reference>
<evidence type="ECO:0000256" key="3">
    <source>
        <dbReference type="ARBA" id="ARBA00023242"/>
    </source>
</evidence>
<dbReference type="InterPro" id="IPR012677">
    <property type="entry name" value="Nucleotide-bd_a/b_plait_sf"/>
</dbReference>
<dbReference type="GO" id="GO:0003723">
    <property type="term" value="F:RNA binding"/>
    <property type="evidence" value="ECO:0007669"/>
    <property type="project" value="UniProtKB-UniRule"/>
</dbReference>
<dbReference type="SUPFAM" id="SSF54928">
    <property type="entry name" value="RNA-binding domain, RBD"/>
    <property type="match status" value="1"/>
</dbReference>
<dbReference type="Proteomes" id="UP001153678">
    <property type="component" value="Unassembled WGS sequence"/>
</dbReference>
<evidence type="ECO:0000259" key="7">
    <source>
        <dbReference type="PROSITE" id="PS50102"/>
    </source>
</evidence>
<dbReference type="AlphaFoldDB" id="A0A9W4SPQ2"/>
<dbReference type="PANTHER" id="PTHR48029">
    <property type="entry name" value="NUCLEOLAR PROTEIN 8"/>
    <property type="match status" value="1"/>
</dbReference>